<keyword evidence="3 9" id="KW-0812">Transmembrane</keyword>
<comment type="similarity">
    <text evidence="9">Belongs to the H(+)-translocating pyrophosphatase (TC 3.A.10) family. K(+)-stimulated subfamily.</text>
</comment>
<dbReference type="GO" id="GO:0030955">
    <property type="term" value="F:potassium ion binding"/>
    <property type="evidence" value="ECO:0007669"/>
    <property type="project" value="UniProtKB-UniRule"/>
</dbReference>
<comment type="activity regulation">
    <text evidence="9">Requires K(+) for maximal activity.</text>
</comment>
<feature type="transmembrane region" description="Helical" evidence="9">
    <location>
        <begin position="78"/>
        <end position="95"/>
    </location>
</feature>
<dbReference type="InterPro" id="IPR004131">
    <property type="entry name" value="PPase-energised_H-pump"/>
</dbReference>
<evidence type="ECO:0000256" key="7">
    <source>
        <dbReference type="ARBA" id="ARBA00023065"/>
    </source>
</evidence>
<feature type="transmembrane region" description="Helical" evidence="9">
    <location>
        <begin position="483"/>
        <end position="506"/>
    </location>
</feature>
<keyword evidence="5 9" id="KW-1278">Translocase</keyword>
<dbReference type="RefSeq" id="WP_134358686.1">
    <property type="nucleotide sequence ID" value="NZ_CP038033.1"/>
</dbReference>
<dbReference type="Pfam" id="PF03030">
    <property type="entry name" value="H_PPase"/>
    <property type="match status" value="1"/>
</dbReference>
<dbReference type="GO" id="GO:0012505">
    <property type="term" value="C:endomembrane system"/>
    <property type="evidence" value="ECO:0007669"/>
    <property type="project" value="UniProtKB-SubCell"/>
</dbReference>
<dbReference type="HAMAP" id="MF_01129">
    <property type="entry name" value="PPase_energized_pump"/>
    <property type="match status" value="1"/>
</dbReference>
<keyword evidence="10" id="KW-0378">Hydrolase</keyword>
<feature type="transmembrane region" description="Helical" evidence="9">
    <location>
        <begin position="588"/>
        <end position="607"/>
    </location>
</feature>
<evidence type="ECO:0000313" key="11">
    <source>
        <dbReference type="Proteomes" id="UP000294325"/>
    </source>
</evidence>
<feature type="transmembrane region" description="Helical" evidence="9">
    <location>
        <begin position="360"/>
        <end position="386"/>
    </location>
</feature>
<evidence type="ECO:0000256" key="2">
    <source>
        <dbReference type="ARBA" id="ARBA00022448"/>
    </source>
</evidence>
<dbReference type="GO" id="GO:0005886">
    <property type="term" value="C:plasma membrane"/>
    <property type="evidence" value="ECO:0007669"/>
    <property type="project" value="UniProtKB-SubCell"/>
</dbReference>
<dbReference type="GO" id="GO:0000287">
    <property type="term" value="F:magnesium ion binding"/>
    <property type="evidence" value="ECO:0007669"/>
    <property type="project" value="UniProtKB-UniRule"/>
</dbReference>
<dbReference type="OrthoDB" id="9808652at2"/>
<feature type="transmembrane region" description="Helical" evidence="9">
    <location>
        <begin position="291"/>
        <end position="313"/>
    </location>
</feature>
<feature type="transmembrane region" description="Helical" evidence="9">
    <location>
        <begin position="229"/>
        <end position="248"/>
    </location>
</feature>
<sequence length="667" mass="68395">MPFYWIPPLAGVLGLLVAWAVYAMISRLPSGEGKILEITRAIQQGAQVFIRQEYLVLAGFTGLVFGILVTFFNIETALAFLLGAVSSATAGFIGMHTATRTNGRTAVAAHYQGAAAALTTAFFGGSVMGLTVASLGLLGLGGLYLAFADNPETLRALNGFGMGASIVALFSRVGGGIFTKTADMGADLVGKLEIGIPEDDPRNPGVITDNVGDNVGDIAGMGADIFESYCGSIIAAIAIASTMTATAIDPLGSQAQLLFLPLALSTGGLVASIIAIIMVRGFAAKAPEMALRLGVGTATVLFMAIAWLIIDLAGMDIRLWLTVLAGALGSLIIGLATEYYTEGRPIRQIASAGETGPATVIIKGLAVGMTSMMIPVLTLGGIILAATYLTGLYGVALAAVGMLATVGIVMAVDAYGPIADNAGGIAEMASMGPQTRQITDTLDELGNTTAAIGKGFATGAAALAALALISAYVQVVILQIPNFMLYITDPLVLVGMFIGGLLPFLFSALTMTAVGEAAGEMIVEIRRQFREIPGLLEGKAKPDNARCTAIATRAALKRMILPSLLAVMVPPLVGFTLGPYALGGVLGGALLTGVMLALLMANTGGAWDNAKKYIEKGHLGGKNSPAHNASIVGDTVGDPFKDTAGPSLNILIKVVAIGSLLMAPFFH</sequence>
<feature type="site" description="Determinant of potassium dependence" evidence="9">
    <location>
        <position position="450"/>
    </location>
</feature>
<comment type="catalytic activity">
    <reaction evidence="9">
        <text>Na(+)(in) + diphosphate + H2O = Na(+)(out) + 2 phosphate + H(+)</text>
        <dbReference type="Rhea" id="RHEA:57884"/>
        <dbReference type="ChEBI" id="CHEBI:15377"/>
        <dbReference type="ChEBI" id="CHEBI:15378"/>
        <dbReference type="ChEBI" id="CHEBI:29101"/>
        <dbReference type="ChEBI" id="CHEBI:33019"/>
        <dbReference type="ChEBI" id="CHEBI:43474"/>
        <dbReference type="EC" id="7.2.3.1"/>
    </reaction>
</comment>
<keyword evidence="9" id="KW-0739">Sodium transport</keyword>
<reference evidence="10 11" key="1">
    <citation type="submission" date="2019-03" db="EMBL/GenBank/DDBJ databases">
        <title>The genome sequence of Nitrosococcus wardiae strain D1FHST reveals the archetypal metabolic capacity of ammonia-oxidizing Gammaproteobacteria.</title>
        <authorList>
            <person name="Wang L."/>
            <person name="Lim C.K."/>
            <person name="Hanson T.E."/>
            <person name="Dang H."/>
            <person name="Klotz M.G."/>
        </authorList>
    </citation>
    <scope>NUCLEOTIDE SEQUENCE [LARGE SCALE GENOMIC DNA]</scope>
    <source>
        <strain evidence="10 11">D1FHS</strain>
    </source>
</reference>
<keyword evidence="8 9" id="KW-0472">Membrane</keyword>
<organism evidence="10 11">
    <name type="scientific">Nitrosococcus wardiae</name>
    <dbReference type="NCBI Taxonomy" id="1814290"/>
    <lineage>
        <taxon>Bacteria</taxon>
        <taxon>Pseudomonadati</taxon>
        <taxon>Pseudomonadota</taxon>
        <taxon>Gammaproteobacteria</taxon>
        <taxon>Chromatiales</taxon>
        <taxon>Chromatiaceae</taxon>
        <taxon>Nitrosococcus</taxon>
    </lineage>
</organism>
<comment type="caution">
    <text evidence="9">Lacks conserved residue(s) required for the propagation of feature annotation.</text>
</comment>
<comment type="cofactor">
    <cofactor evidence="9">
        <name>Mg(2+)</name>
        <dbReference type="ChEBI" id="CHEBI:18420"/>
    </cofactor>
</comment>
<feature type="transmembrane region" description="Helical" evidence="9">
    <location>
        <begin position="254"/>
        <end position="279"/>
    </location>
</feature>
<feature type="transmembrane region" description="Helical" evidence="9">
    <location>
        <begin position="392"/>
        <end position="412"/>
    </location>
</feature>
<feature type="transmembrane region" description="Helical" evidence="9">
    <location>
        <begin position="159"/>
        <end position="178"/>
    </location>
</feature>
<evidence type="ECO:0000256" key="6">
    <source>
        <dbReference type="ARBA" id="ARBA00022989"/>
    </source>
</evidence>
<protein>
    <recommendedName>
        <fullName evidence="9">Putative K(+)-stimulated pyrophosphate-energized sodium pump</fullName>
        <ecNumber evidence="9">7.2.3.1</ecNumber>
    </recommendedName>
    <alternativeName>
        <fullName evidence="9">Membrane-bound sodium-translocating pyrophosphatase</fullName>
    </alternativeName>
    <alternativeName>
        <fullName evidence="9">Pyrophosphate-energized inorganic pyrophosphatase</fullName>
        <shortName evidence="9">Na(+)-PPase</shortName>
    </alternativeName>
</protein>
<evidence type="ECO:0000256" key="9">
    <source>
        <dbReference type="HAMAP-Rule" id="MF_01129"/>
    </source>
</evidence>
<dbReference type="GO" id="GO:0006814">
    <property type="term" value="P:sodium ion transport"/>
    <property type="evidence" value="ECO:0007669"/>
    <property type="project" value="UniProtKB-UniRule"/>
</dbReference>
<dbReference type="GO" id="GO:0004427">
    <property type="term" value="F:inorganic diphosphate phosphatase activity"/>
    <property type="evidence" value="ECO:0007669"/>
    <property type="project" value="UniProtKB-UniRule"/>
</dbReference>
<keyword evidence="9" id="KW-0915">Sodium</keyword>
<evidence type="ECO:0000313" key="10">
    <source>
        <dbReference type="EMBL" id="QBQ55427.1"/>
    </source>
</evidence>
<dbReference type="EMBL" id="CP038033">
    <property type="protein sequence ID" value="QBQ55427.1"/>
    <property type="molecule type" value="Genomic_DNA"/>
</dbReference>
<feature type="transmembrane region" description="Helical" evidence="9">
    <location>
        <begin position="560"/>
        <end position="582"/>
    </location>
</feature>
<dbReference type="NCBIfam" id="TIGR01104">
    <property type="entry name" value="V_PPase"/>
    <property type="match status" value="1"/>
</dbReference>
<dbReference type="EC" id="7.2.3.1" evidence="9"/>
<feature type="transmembrane region" description="Helical" evidence="9">
    <location>
        <begin position="54"/>
        <end position="72"/>
    </location>
</feature>
<dbReference type="NCBIfam" id="NF001961">
    <property type="entry name" value="PRK00733.3-6"/>
    <property type="match status" value="1"/>
</dbReference>
<feature type="transmembrane region" description="Helical" evidence="9">
    <location>
        <begin position="116"/>
        <end position="147"/>
    </location>
</feature>
<dbReference type="KEGG" id="nwr:E3U44_13600"/>
<proteinExistence type="inferred from homology"/>
<keyword evidence="2 9" id="KW-0813">Transport</keyword>
<gene>
    <name evidence="9" type="primary">hppA</name>
    <name evidence="10" type="ORF">E3U44_13600</name>
</gene>
<dbReference type="PANTHER" id="PTHR31998">
    <property type="entry name" value="K(+)-INSENSITIVE PYROPHOSPHATE-ENERGIZED PROTON PUMP"/>
    <property type="match status" value="1"/>
</dbReference>
<feature type="transmembrane region" description="Helical" evidence="9">
    <location>
        <begin position="319"/>
        <end position="340"/>
    </location>
</feature>
<evidence type="ECO:0000256" key="5">
    <source>
        <dbReference type="ARBA" id="ARBA00022967"/>
    </source>
</evidence>
<evidence type="ECO:0000256" key="4">
    <source>
        <dbReference type="ARBA" id="ARBA00022842"/>
    </source>
</evidence>
<evidence type="ECO:0000256" key="8">
    <source>
        <dbReference type="ARBA" id="ARBA00023136"/>
    </source>
</evidence>
<dbReference type="GO" id="GO:0009678">
    <property type="term" value="F:diphosphate hydrolysis-driven proton transmembrane transporter activity"/>
    <property type="evidence" value="ECO:0007669"/>
    <property type="project" value="UniProtKB-UniRule"/>
</dbReference>
<accession>A0A4P7C1D7</accession>
<evidence type="ECO:0000256" key="3">
    <source>
        <dbReference type="ARBA" id="ARBA00022692"/>
    </source>
</evidence>
<feature type="transmembrane region" description="Helical" evidence="9">
    <location>
        <begin position="456"/>
        <end position="477"/>
    </location>
</feature>
<name>A0A4P7C1D7_9GAMM</name>
<keyword evidence="7 9" id="KW-0406">Ion transport</keyword>
<dbReference type="PIRSF" id="PIRSF001265">
    <property type="entry name" value="H+-PPase"/>
    <property type="match status" value="1"/>
</dbReference>
<dbReference type="AlphaFoldDB" id="A0A4P7C1D7"/>
<evidence type="ECO:0000256" key="1">
    <source>
        <dbReference type="ARBA" id="ARBA00004127"/>
    </source>
</evidence>
<keyword evidence="6 9" id="KW-1133">Transmembrane helix</keyword>
<comment type="subunit">
    <text evidence="9">Homodimer.</text>
</comment>
<keyword evidence="11" id="KW-1185">Reference proteome</keyword>
<keyword evidence="9" id="KW-0630">Potassium</keyword>
<dbReference type="NCBIfam" id="NF001960">
    <property type="entry name" value="PRK00733.3-5"/>
    <property type="match status" value="1"/>
</dbReference>
<comment type="subcellular location">
    <subcellularLocation>
        <location evidence="9">Cell membrane</location>
        <topology evidence="9">Multi-pass membrane protein</topology>
    </subcellularLocation>
    <subcellularLocation>
        <location evidence="1">Endomembrane system</location>
        <topology evidence="1">Multi-pass membrane protein</topology>
    </subcellularLocation>
</comment>
<dbReference type="Proteomes" id="UP000294325">
    <property type="component" value="Chromosome"/>
</dbReference>
<keyword evidence="4 9" id="KW-0460">Magnesium</keyword>
<keyword evidence="9" id="KW-1003">Cell membrane</keyword>
<comment type="function">
    <text evidence="9">Sodium pump that utilizes the energy of pyrophosphate hydrolysis as the driving force for Na(+) movement across the membrane.</text>
</comment>
<feature type="transmembrane region" description="Helical" evidence="9">
    <location>
        <begin position="6"/>
        <end position="25"/>
    </location>
</feature>